<proteinExistence type="predicted"/>
<sequence>MIQLWVGLPRLQETHRLTETLDRMFGPDAPVDPAHTGTAIEVLLHVSGYLAAAVEHGRVAVNTPAETARLLHALDQAVTDLAHVTGQLPGSHQPLTDAATRLAEACRLFRDAYLSIHH</sequence>
<dbReference type="EMBL" id="BOMP01000143">
    <property type="protein sequence ID" value="GIE44838.1"/>
    <property type="molecule type" value="Genomic_DNA"/>
</dbReference>
<gene>
    <name evidence="1" type="ORF">Alo02nite_77360</name>
    <name evidence="2" type="ORF">BJ964_006700</name>
</gene>
<evidence type="ECO:0000313" key="2">
    <source>
        <dbReference type="EMBL" id="MBB4752539.1"/>
    </source>
</evidence>
<reference evidence="2 3" key="1">
    <citation type="submission" date="2020-08" db="EMBL/GenBank/DDBJ databases">
        <title>Sequencing the genomes of 1000 actinobacteria strains.</title>
        <authorList>
            <person name="Klenk H.-P."/>
        </authorList>
    </citation>
    <scope>NUCLEOTIDE SEQUENCE [LARGE SCALE GENOMIC DNA]</scope>
    <source>
        <strain evidence="2 3">DSM 43150</strain>
    </source>
</reference>
<dbReference type="RefSeq" id="WP_188124369.1">
    <property type="nucleotide sequence ID" value="NZ_BOMP01000143.1"/>
</dbReference>
<keyword evidence="4" id="KW-1185">Reference proteome</keyword>
<organism evidence="2 3">
    <name type="scientific">Actinoplanes lobatus</name>
    <dbReference type="NCBI Taxonomy" id="113568"/>
    <lineage>
        <taxon>Bacteria</taxon>
        <taxon>Bacillati</taxon>
        <taxon>Actinomycetota</taxon>
        <taxon>Actinomycetes</taxon>
        <taxon>Micromonosporales</taxon>
        <taxon>Micromonosporaceae</taxon>
        <taxon>Actinoplanes</taxon>
    </lineage>
</organism>
<name>A0A7W7MJF9_9ACTN</name>
<dbReference type="EMBL" id="JACHNC010000001">
    <property type="protein sequence ID" value="MBB4752539.1"/>
    <property type="molecule type" value="Genomic_DNA"/>
</dbReference>
<protein>
    <submittedName>
        <fullName evidence="2">Uncharacterized protein YbgA (DUF1722 family)</fullName>
    </submittedName>
</protein>
<evidence type="ECO:0000313" key="3">
    <source>
        <dbReference type="Proteomes" id="UP000590511"/>
    </source>
</evidence>
<accession>A0A7W7MJF9</accession>
<evidence type="ECO:0000313" key="4">
    <source>
        <dbReference type="Proteomes" id="UP000631312"/>
    </source>
</evidence>
<dbReference type="Proteomes" id="UP000590511">
    <property type="component" value="Unassembled WGS sequence"/>
</dbReference>
<dbReference type="Proteomes" id="UP000631312">
    <property type="component" value="Unassembled WGS sequence"/>
</dbReference>
<evidence type="ECO:0000313" key="1">
    <source>
        <dbReference type="EMBL" id="GIE44838.1"/>
    </source>
</evidence>
<dbReference type="AlphaFoldDB" id="A0A7W7MJF9"/>
<comment type="caution">
    <text evidence="2">The sequence shown here is derived from an EMBL/GenBank/DDBJ whole genome shotgun (WGS) entry which is preliminary data.</text>
</comment>
<reference evidence="1 4" key="2">
    <citation type="submission" date="2021-01" db="EMBL/GenBank/DDBJ databases">
        <title>Whole genome shotgun sequence of Actinoplanes lobatus NBRC 12513.</title>
        <authorList>
            <person name="Komaki H."/>
            <person name="Tamura T."/>
        </authorList>
    </citation>
    <scope>NUCLEOTIDE SEQUENCE [LARGE SCALE GENOMIC DNA]</scope>
    <source>
        <strain evidence="1 4">NBRC 12513</strain>
    </source>
</reference>